<dbReference type="Proteomes" id="UP000604825">
    <property type="component" value="Unassembled WGS sequence"/>
</dbReference>
<protein>
    <submittedName>
        <fullName evidence="1">Uncharacterized protein</fullName>
    </submittedName>
</protein>
<name>A0A811S015_9POAL</name>
<dbReference type="AlphaFoldDB" id="A0A811S015"/>
<comment type="caution">
    <text evidence="1">The sequence shown here is derived from an EMBL/GenBank/DDBJ whole genome shotgun (WGS) entry which is preliminary data.</text>
</comment>
<sequence length="261" mass="29610">MATVENKRVWFTYEDRRVSKYVMEFFELQVGQQDHLVAARNLRKWSCEDKVIFAARATKQIGGKGFVKNFKFCYDEADDTVYCLVHLDDLAADHRRFTYNVGEETGCETQPIGPVGPDQIHDTVAMRFLRPNRAAATLDNEIVSLFVVEHLDLVSSGQTRLLAAKGLENEDKVKLVARVVRQNSGASFLPKYKYALDGVNGTVYVLVLDAEEARLMVGRSFKVGGEEMSFTLCLTLSRGLQVMTFISLVMWIRFGRLMLFN</sequence>
<reference evidence="1" key="1">
    <citation type="submission" date="2020-10" db="EMBL/GenBank/DDBJ databases">
        <authorList>
            <person name="Han B."/>
            <person name="Lu T."/>
            <person name="Zhao Q."/>
            <person name="Huang X."/>
            <person name="Zhao Y."/>
        </authorList>
    </citation>
    <scope>NUCLEOTIDE SEQUENCE</scope>
</reference>
<evidence type="ECO:0000313" key="1">
    <source>
        <dbReference type="EMBL" id="CAD6334136.1"/>
    </source>
</evidence>
<organism evidence="1 2">
    <name type="scientific">Miscanthus lutarioriparius</name>
    <dbReference type="NCBI Taxonomy" id="422564"/>
    <lineage>
        <taxon>Eukaryota</taxon>
        <taxon>Viridiplantae</taxon>
        <taxon>Streptophyta</taxon>
        <taxon>Embryophyta</taxon>
        <taxon>Tracheophyta</taxon>
        <taxon>Spermatophyta</taxon>
        <taxon>Magnoliopsida</taxon>
        <taxon>Liliopsida</taxon>
        <taxon>Poales</taxon>
        <taxon>Poaceae</taxon>
        <taxon>PACMAD clade</taxon>
        <taxon>Panicoideae</taxon>
        <taxon>Andropogonodae</taxon>
        <taxon>Andropogoneae</taxon>
        <taxon>Saccharinae</taxon>
        <taxon>Miscanthus</taxon>
    </lineage>
</organism>
<evidence type="ECO:0000313" key="2">
    <source>
        <dbReference type="Proteomes" id="UP000604825"/>
    </source>
</evidence>
<gene>
    <name evidence="1" type="ORF">NCGR_LOCUS58234</name>
</gene>
<dbReference type="EMBL" id="CAJGYO010000017">
    <property type="protein sequence ID" value="CAD6334136.1"/>
    <property type="molecule type" value="Genomic_DNA"/>
</dbReference>
<proteinExistence type="predicted"/>
<accession>A0A811S015</accession>
<keyword evidence="2" id="KW-1185">Reference proteome</keyword>